<evidence type="ECO:0000313" key="2">
    <source>
        <dbReference type="EMBL" id="UUY51775.1"/>
    </source>
</evidence>
<evidence type="ECO:0000259" key="1">
    <source>
        <dbReference type="Pfam" id="PF00652"/>
    </source>
</evidence>
<dbReference type="Pfam" id="PF00652">
    <property type="entry name" value="Ricin_B_lectin"/>
    <property type="match status" value="1"/>
</dbReference>
<sequence>MPAQAVPGNSGSAVSVATQNKWANIGTGKCLDVRAGSLSDSAIIQQFSCKNELHQRFWTEPLLGEPYTFITPGHAALMCVQPTTLDSHGVIVQRSCTHTDGQKWQFVWQNGGALIKNKVSGLCLADAGMPNGSRREVRQLPCTGEAGQLWLNRS</sequence>
<organism evidence="2 3">
    <name type="scientific">Streptomyces yangpuensis</name>
    <dbReference type="NCBI Taxonomy" id="1648182"/>
    <lineage>
        <taxon>Bacteria</taxon>
        <taxon>Bacillati</taxon>
        <taxon>Actinomycetota</taxon>
        <taxon>Actinomycetes</taxon>
        <taxon>Kitasatosporales</taxon>
        <taxon>Streptomycetaceae</taxon>
        <taxon>Streptomyces</taxon>
    </lineage>
</organism>
<accession>A0ABY5Q6E8</accession>
<dbReference type="InterPro" id="IPR000772">
    <property type="entry name" value="Ricin_B_lectin"/>
</dbReference>
<name>A0ABY5Q6E8_9ACTN</name>
<reference evidence="2" key="1">
    <citation type="submission" date="2022-08" db="EMBL/GenBank/DDBJ databases">
        <authorList>
            <person name="Tian L."/>
        </authorList>
    </citation>
    <scope>NUCLEOTIDE SEQUENCE</scope>
    <source>
        <strain evidence="2">CM253</strain>
    </source>
</reference>
<dbReference type="RefSeq" id="WP_257857718.1">
    <property type="nucleotide sequence ID" value="NZ_CP102514.1"/>
</dbReference>
<dbReference type="Gene3D" id="2.80.10.50">
    <property type="match status" value="1"/>
</dbReference>
<dbReference type="PROSITE" id="PS50231">
    <property type="entry name" value="RICIN_B_LECTIN"/>
    <property type="match status" value="1"/>
</dbReference>
<keyword evidence="3" id="KW-1185">Reference proteome</keyword>
<dbReference type="InterPro" id="IPR035992">
    <property type="entry name" value="Ricin_B-like_lectins"/>
</dbReference>
<dbReference type="CDD" id="cd00161">
    <property type="entry name" value="beta-trefoil_Ricin-like"/>
    <property type="match status" value="1"/>
</dbReference>
<dbReference type="SUPFAM" id="SSF50370">
    <property type="entry name" value="Ricin B-like lectins"/>
    <property type="match status" value="1"/>
</dbReference>
<proteinExistence type="predicted"/>
<dbReference type="GeneID" id="95578502"/>
<dbReference type="EMBL" id="CP102514">
    <property type="protein sequence ID" value="UUY51775.1"/>
    <property type="molecule type" value="Genomic_DNA"/>
</dbReference>
<evidence type="ECO:0000313" key="3">
    <source>
        <dbReference type="Proteomes" id="UP001057738"/>
    </source>
</evidence>
<gene>
    <name evidence="2" type="ORF">NRK68_33745</name>
</gene>
<feature type="domain" description="Ricin B lectin" evidence="1">
    <location>
        <begin position="24"/>
        <end position="150"/>
    </location>
</feature>
<dbReference type="Proteomes" id="UP001057738">
    <property type="component" value="Chromosome"/>
</dbReference>
<protein>
    <submittedName>
        <fullName evidence="2">RICIN domain-containing protein</fullName>
    </submittedName>
</protein>